<dbReference type="Proteomes" id="UP001172681">
    <property type="component" value="Unassembled WGS sequence"/>
</dbReference>
<keyword evidence="3" id="KW-1185">Reference proteome</keyword>
<reference evidence="2" key="1">
    <citation type="submission" date="2022-10" db="EMBL/GenBank/DDBJ databases">
        <title>Culturing micro-colonial fungi from biological soil crusts in the Mojave desert and describing Neophaeococcomyces mojavensis, and introducing the new genera and species Taxawa tesnikishii.</title>
        <authorList>
            <person name="Kurbessoian T."/>
            <person name="Stajich J.E."/>
        </authorList>
    </citation>
    <scope>NUCLEOTIDE SEQUENCE</scope>
    <source>
        <strain evidence="2">TK_35</strain>
    </source>
</reference>
<comment type="caution">
    <text evidence="2">The sequence shown here is derived from an EMBL/GenBank/DDBJ whole genome shotgun (WGS) entry which is preliminary data.</text>
</comment>
<gene>
    <name evidence="2" type="ORF">H2204_000953</name>
</gene>
<evidence type="ECO:0000313" key="2">
    <source>
        <dbReference type="EMBL" id="KAJ9646290.1"/>
    </source>
</evidence>
<feature type="region of interest" description="Disordered" evidence="1">
    <location>
        <begin position="75"/>
        <end position="102"/>
    </location>
</feature>
<dbReference type="AlphaFoldDB" id="A0AA39D250"/>
<organism evidence="2 3">
    <name type="scientific">Knufia peltigerae</name>
    <dbReference type="NCBI Taxonomy" id="1002370"/>
    <lineage>
        <taxon>Eukaryota</taxon>
        <taxon>Fungi</taxon>
        <taxon>Dikarya</taxon>
        <taxon>Ascomycota</taxon>
        <taxon>Pezizomycotina</taxon>
        <taxon>Eurotiomycetes</taxon>
        <taxon>Chaetothyriomycetidae</taxon>
        <taxon>Chaetothyriales</taxon>
        <taxon>Trichomeriaceae</taxon>
        <taxon>Knufia</taxon>
    </lineage>
</organism>
<evidence type="ECO:0000256" key="1">
    <source>
        <dbReference type="SAM" id="MobiDB-lite"/>
    </source>
</evidence>
<proteinExistence type="predicted"/>
<name>A0AA39D250_9EURO</name>
<protein>
    <submittedName>
        <fullName evidence="2">Uncharacterized protein</fullName>
    </submittedName>
</protein>
<sequence>MRAGVDSLQGEEEGEKKEARFVTITNPLRDCRAGFVGDFGPDRGEASPQVRTGGGTIRRRDRRIRPRLHALAAFDPPRGRVRSQARCSDPADSPPRGDSHAPTANVLETWIPVQKGSTVAHVGRRHGSQPGASTFGVDSIGLADRIELDTVIQGSTRPLGGDVRLRDPKLSSDGSQTDVLRSEVSPSIQFPPTMTKAAVCGESQRCRVQSFTRMSTGIERSLFPCKKAGEKSVVPHAGRAQSFQDDADEIRHVRSMCFVFFPSGHDILWIGTSQSLREAVPPNRILPPWARTLQYRLDCIQKEQLFQTDASCISSTMADFNSKLQRQDVRIRSARVQPPFIQDALLPRRLG</sequence>
<accession>A0AA39D250</accession>
<dbReference type="EMBL" id="JAPDRN010000003">
    <property type="protein sequence ID" value="KAJ9646290.1"/>
    <property type="molecule type" value="Genomic_DNA"/>
</dbReference>
<evidence type="ECO:0000313" key="3">
    <source>
        <dbReference type="Proteomes" id="UP001172681"/>
    </source>
</evidence>